<dbReference type="HOGENOM" id="CLU_2971756_0_0_11"/>
<dbReference type="Proteomes" id="UP000006247">
    <property type="component" value="Unassembled WGS sequence"/>
</dbReference>
<protein>
    <submittedName>
        <fullName evidence="1">Uncharacterized protein</fullName>
    </submittedName>
</protein>
<proteinExistence type="predicted"/>
<sequence length="58" mass="7075">MSSWTSWWLRTSQPRVDMLNLLIHRLNYSFGNSSEQRLQMCQLHDLMRYPRVFQTNSN</sequence>
<name>C0E070_9CORY</name>
<accession>C0E070</accession>
<dbReference type="EMBL" id="ACEB01000004">
    <property type="protein sequence ID" value="EEG27961.1"/>
    <property type="molecule type" value="Genomic_DNA"/>
</dbReference>
<evidence type="ECO:0000313" key="1">
    <source>
        <dbReference type="EMBL" id="EEG27961.1"/>
    </source>
</evidence>
<gene>
    <name evidence="1" type="ORF">CORMATOL_00370</name>
</gene>
<dbReference type="AlphaFoldDB" id="C0E070"/>
<comment type="caution">
    <text evidence="1">The sequence shown here is derived from an EMBL/GenBank/DDBJ whole genome shotgun (WGS) entry which is preliminary data.</text>
</comment>
<organism evidence="1 2">
    <name type="scientific">Corynebacterium matruchotii ATCC 33806</name>
    <dbReference type="NCBI Taxonomy" id="566549"/>
    <lineage>
        <taxon>Bacteria</taxon>
        <taxon>Bacillati</taxon>
        <taxon>Actinomycetota</taxon>
        <taxon>Actinomycetes</taxon>
        <taxon>Mycobacteriales</taxon>
        <taxon>Corynebacteriaceae</taxon>
        <taxon>Corynebacterium</taxon>
    </lineage>
</organism>
<reference evidence="1 2" key="1">
    <citation type="submission" date="2009-01" db="EMBL/GenBank/DDBJ databases">
        <authorList>
            <person name="Fulton L."/>
            <person name="Clifton S."/>
            <person name="Chinwalla A.T."/>
            <person name="Mitreva M."/>
            <person name="Sodergren E."/>
            <person name="Weinstock G."/>
            <person name="Clifton S."/>
            <person name="Dooling D.J."/>
            <person name="Fulton B."/>
            <person name="Minx P."/>
            <person name="Pepin K.H."/>
            <person name="Johnson M."/>
            <person name="Bhonagiri V."/>
            <person name="Nash W.E."/>
            <person name="Mardis E.R."/>
            <person name="Wilson R.K."/>
        </authorList>
    </citation>
    <scope>NUCLEOTIDE SEQUENCE [LARGE SCALE GENOMIC DNA]</scope>
    <source>
        <strain evidence="1 2">ATCC 33806</strain>
    </source>
</reference>
<evidence type="ECO:0000313" key="2">
    <source>
        <dbReference type="Proteomes" id="UP000006247"/>
    </source>
</evidence>